<comment type="caution">
    <text evidence="1">The sequence shown here is derived from an EMBL/GenBank/DDBJ whole genome shotgun (WGS) entry which is preliminary data.</text>
</comment>
<accession>A0A851GPI4</accession>
<proteinExistence type="predicted"/>
<reference evidence="1 2" key="1">
    <citation type="submission" date="2020-07" db="EMBL/GenBank/DDBJ databases">
        <title>Roseicoccus Jingziensis gen. nov., sp. nov., isolated from coastal seawater.</title>
        <authorList>
            <person name="Feng X."/>
        </authorList>
    </citation>
    <scope>NUCLEOTIDE SEQUENCE [LARGE SCALE GENOMIC DNA]</scope>
    <source>
        <strain evidence="1 2">N1E253</strain>
    </source>
</reference>
<dbReference type="Proteomes" id="UP000557872">
    <property type="component" value="Unassembled WGS sequence"/>
</dbReference>
<keyword evidence="2" id="KW-1185">Reference proteome</keyword>
<evidence type="ECO:0000313" key="2">
    <source>
        <dbReference type="Proteomes" id="UP000557872"/>
    </source>
</evidence>
<dbReference type="EMBL" id="JACBAZ010000054">
    <property type="protein sequence ID" value="NWK57821.1"/>
    <property type="molecule type" value="Genomic_DNA"/>
</dbReference>
<organism evidence="1 2">
    <name type="scientific">Oceaniferula marina</name>
    <dbReference type="NCBI Taxonomy" id="2748318"/>
    <lineage>
        <taxon>Bacteria</taxon>
        <taxon>Pseudomonadati</taxon>
        <taxon>Verrucomicrobiota</taxon>
        <taxon>Verrucomicrobiia</taxon>
        <taxon>Verrucomicrobiales</taxon>
        <taxon>Verrucomicrobiaceae</taxon>
        <taxon>Oceaniferula</taxon>
    </lineage>
</organism>
<gene>
    <name evidence="1" type="ORF">HW115_19535</name>
</gene>
<protein>
    <submittedName>
        <fullName evidence="1">Uncharacterized protein</fullName>
    </submittedName>
</protein>
<name>A0A851GPI4_9BACT</name>
<dbReference type="AlphaFoldDB" id="A0A851GPI4"/>
<evidence type="ECO:0000313" key="1">
    <source>
        <dbReference type="EMBL" id="NWK57821.1"/>
    </source>
</evidence>
<dbReference type="RefSeq" id="WP_178935348.1">
    <property type="nucleotide sequence ID" value="NZ_JACBAZ010000054.1"/>
</dbReference>
<sequence length="109" mass="12887">MKRRYKLFIVIAVLFVFLHLPVMTEFRVQKAKWDLNNSSSLPELIDIYGKPTKILYPEVESIPLNGDALKLAEDEEMWLYQNEGIPYWIFGVVTDDGLTIKRHFVDRLW</sequence>